<dbReference type="RefSeq" id="WP_090776635.1">
    <property type="nucleotide sequence ID" value="NZ_FMYM01000013.1"/>
</dbReference>
<feature type="domain" description="VWFA" evidence="1">
    <location>
        <begin position="1"/>
        <end position="98"/>
    </location>
</feature>
<dbReference type="EMBL" id="FMYM01000013">
    <property type="protein sequence ID" value="SDC70930.1"/>
    <property type="molecule type" value="Genomic_DNA"/>
</dbReference>
<accession>A0A1G6NSH6</accession>
<dbReference type="STRING" id="1464122.SAMN05421737_11361"/>
<organism evidence="2 3">
    <name type="scientific">Shouchella lonarensis</name>
    <dbReference type="NCBI Taxonomy" id="1464122"/>
    <lineage>
        <taxon>Bacteria</taxon>
        <taxon>Bacillati</taxon>
        <taxon>Bacillota</taxon>
        <taxon>Bacilli</taxon>
        <taxon>Bacillales</taxon>
        <taxon>Bacillaceae</taxon>
        <taxon>Shouchella</taxon>
    </lineage>
</organism>
<name>A0A1G6NSH6_9BACI</name>
<evidence type="ECO:0000313" key="3">
    <source>
        <dbReference type="Proteomes" id="UP000242662"/>
    </source>
</evidence>
<proteinExistence type="predicted"/>
<protein>
    <submittedName>
        <fullName evidence="2">Ca-activated chloride channel family protein</fullName>
    </submittedName>
</protein>
<dbReference type="PROSITE" id="PS50234">
    <property type="entry name" value="VWFA"/>
    <property type="match status" value="1"/>
</dbReference>
<keyword evidence="3" id="KW-1185">Reference proteome</keyword>
<dbReference type="AlphaFoldDB" id="A0A1G6NSH6"/>
<evidence type="ECO:0000313" key="2">
    <source>
        <dbReference type="EMBL" id="SDC70930.1"/>
    </source>
</evidence>
<dbReference type="InterPro" id="IPR002035">
    <property type="entry name" value="VWF_A"/>
</dbReference>
<dbReference type="OrthoDB" id="2960279at2"/>
<sequence length="245" mass="27074">MTAVLKQILLMTDGHSNEGEDPVAIARLAQEHGICINVIGITEEGPDQYRGLEEIEAIALAGGGVSEIVTKKQLVRTVQTVTRRAMTQTLQHVVQQELKHIFPEKEGLHDVSPDDRGQIVEVTERLGEAVSLEVLVLIDTSASMTDKLPMVQEALMDLSLSLNARLGDSLFCLYSFPGKRDPIDRLVDWTPRLTSLTQAFAQLTPKGLTPTGPALQAGIGVFSSRREKRRRLYGEQQRRARRLGN</sequence>
<dbReference type="Gene3D" id="3.40.50.410">
    <property type="entry name" value="von Willebrand factor, type A domain"/>
    <property type="match status" value="1"/>
</dbReference>
<dbReference type="CDD" id="cd00198">
    <property type="entry name" value="vWFA"/>
    <property type="match status" value="1"/>
</dbReference>
<dbReference type="SUPFAM" id="SSF53300">
    <property type="entry name" value="vWA-like"/>
    <property type="match status" value="2"/>
</dbReference>
<evidence type="ECO:0000259" key="1">
    <source>
        <dbReference type="PROSITE" id="PS50234"/>
    </source>
</evidence>
<dbReference type="InterPro" id="IPR036465">
    <property type="entry name" value="vWFA_dom_sf"/>
</dbReference>
<reference evidence="3" key="1">
    <citation type="submission" date="2016-09" db="EMBL/GenBank/DDBJ databases">
        <authorList>
            <person name="Varghese N."/>
            <person name="Submissions S."/>
        </authorList>
    </citation>
    <scope>NUCLEOTIDE SEQUENCE [LARGE SCALE GENOMIC DNA]</scope>
    <source>
        <strain evidence="3">25nlg</strain>
    </source>
</reference>
<gene>
    <name evidence="2" type="ORF">SAMN05421737_11361</name>
</gene>
<dbReference type="Proteomes" id="UP000242662">
    <property type="component" value="Unassembled WGS sequence"/>
</dbReference>